<feature type="domain" description="Homing endonuclease LAGLIDADG" evidence="1">
    <location>
        <begin position="18"/>
        <end position="189"/>
    </location>
</feature>
<accession>A0A2M7BZF2</accession>
<proteinExistence type="predicted"/>
<reference evidence="3" key="1">
    <citation type="submission" date="2017-09" db="EMBL/GenBank/DDBJ databases">
        <title>Depth-based differentiation of microbial function through sediment-hosted aquifers and enrichment of novel symbionts in the deep terrestrial subsurface.</title>
        <authorList>
            <person name="Probst A.J."/>
            <person name="Ladd B."/>
            <person name="Jarett J.K."/>
            <person name="Geller-Mcgrath D.E."/>
            <person name="Sieber C.M.K."/>
            <person name="Emerson J.B."/>
            <person name="Anantharaman K."/>
            <person name="Thomas B.C."/>
            <person name="Malmstrom R."/>
            <person name="Stieglmeier M."/>
            <person name="Klingl A."/>
            <person name="Woyke T."/>
            <person name="Ryan C.M."/>
            <person name="Banfield J.F."/>
        </authorList>
    </citation>
    <scope>NUCLEOTIDE SEQUENCE [LARGE SCALE GENOMIC DNA]</scope>
</reference>
<dbReference type="Proteomes" id="UP000228816">
    <property type="component" value="Unassembled WGS sequence"/>
</dbReference>
<dbReference type="InterPro" id="IPR004860">
    <property type="entry name" value="LAGLIDADG_dom"/>
</dbReference>
<comment type="caution">
    <text evidence="2">The sequence shown here is derived from an EMBL/GenBank/DDBJ whole genome shotgun (WGS) entry which is preliminary data.</text>
</comment>
<dbReference type="Pfam" id="PF03161">
    <property type="entry name" value="LAGLIDADG_2"/>
    <property type="match status" value="1"/>
</dbReference>
<organism evidence="2 3">
    <name type="scientific">bacterium (Candidatus Gribaldobacteria) CG03_land_8_20_14_0_80_36_40</name>
    <dbReference type="NCBI Taxonomy" id="2014271"/>
    <lineage>
        <taxon>Bacteria</taxon>
        <taxon>Candidatus Gribaldobacteria</taxon>
    </lineage>
</organism>
<protein>
    <recommendedName>
        <fullName evidence="1">Homing endonuclease LAGLIDADG domain-containing protein</fullName>
    </recommendedName>
</protein>
<gene>
    <name evidence="2" type="ORF">COS44_00575</name>
</gene>
<dbReference type="EMBL" id="PEUS01000016">
    <property type="protein sequence ID" value="PIV14127.1"/>
    <property type="molecule type" value="Genomic_DNA"/>
</dbReference>
<evidence type="ECO:0000313" key="2">
    <source>
        <dbReference type="EMBL" id="PIV14127.1"/>
    </source>
</evidence>
<evidence type="ECO:0000259" key="1">
    <source>
        <dbReference type="Pfam" id="PF03161"/>
    </source>
</evidence>
<name>A0A2M7BZF2_9BACT</name>
<dbReference type="AlphaFoldDB" id="A0A2M7BZF2"/>
<evidence type="ECO:0000313" key="3">
    <source>
        <dbReference type="Proteomes" id="UP000228816"/>
    </source>
</evidence>
<dbReference type="InterPro" id="IPR027434">
    <property type="entry name" value="Homing_endonucl"/>
</dbReference>
<sequence length="209" mass="24435">MAGDDIVQLNRMNEKTKAILIGLTLGDGYLTPFVGTSRQSRMEIKGDNKNLSYLKWLYSQLEPIGVSDLKPKKNYHQHRFYTKTTEEIGKLRKLFYPSGQKIVPRNIKKLLKSPLSLAVWYQDDGTLDCRSKYHYNASFATYCFSFSDCKLLTEALRENFNLDVRVCKCQMRGKIRYRLYITSSSMGRFISLIKPYVNPCFEYKIRKFN</sequence>
<dbReference type="Gene3D" id="3.10.28.10">
    <property type="entry name" value="Homing endonucleases"/>
    <property type="match status" value="2"/>
</dbReference>
<dbReference type="GO" id="GO:0004519">
    <property type="term" value="F:endonuclease activity"/>
    <property type="evidence" value="ECO:0007669"/>
    <property type="project" value="InterPro"/>
</dbReference>
<dbReference type="SUPFAM" id="SSF55608">
    <property type="entry name" value="Homing endonucleases"/>
    <property type="match status" value="1"/>
</dbReference>